<organism evidence="1 2">
    <name type="scientific">Mycobacterium tuberculosis</name>
    <dbReference type="NCBI Taxonomy" id="1773"/>
    <lineage>
        <taxon>Bacteria</taxon>
        <taxon>Bacillati</taxon>
        <taxon>Actinomycetota</taxon>
        <taxon>Actinomycetes</taxon>
        <taxon>Mycobacteriales</taxon>
        <taxon>Mycobacteriaceae</taxon>
        <taxon>Mycobacterium</taxon>
        <taxon>Mycobacterium tuberculosis complex</taxon>
    </lineage>
</organism>
<gene>
    <name evidence="1" type="ORF">ERS007739_04730</name>
</gene>
<comment type="caution">
    <text evidence="1">The sequence shown here is derived from an EMBL/GenBank/DDBJ whole genome shotgun (WGS) entry which is preliminary data.</text>
</comment>
<evidence type="ECO:0000313" key="2">
    <source>
        <dbReference type="Proteomes" id="UP000039021"/>
    </source>
</evidence>
<name>A0A916LFX1_MYCTX</name>
<dbReference type="AlphaFoldDB" id="A0A916LFX1"/>
<sequence>MVTWTSMSTVSKLAAPVATTLNSCSCLANSSPCCMTV</sequence>
<accession>A0A916LFX1</accession>
<proteinExistence type="predicted"/>
<evidence type="ECO:0000313" key="1">
    <source>
        <dbReference type="EMBL" id="CPA63400.1"/>
    </source>
</evidence>
<reference evidence="2" key="1">
    <citation type="submission" date="2015-03" db="EMBL/GenBank/DDBJ databases">
        <authorList>
            <consortium name="Pathogen Informatics"/>
        </authorList>
    </citation>
    <scope>NUCLEOTIDE SEQUENCE [LARGE SCALE GENOMIC DNA]</scope>
    <source>
        <strain evidence="2">N09902308</strain>
    </source>
</reference>
<dbReference type="EMBL" id="CSBK01003141">
    <property type="protein sequence ID" value="CPA63400.1"/>
    <property type="molecule type" value="Genomic_DNA"/>
</dbReference>
<protein>
    <submittedName>
        <fullName evidence="1">Uncharacterized protein</fullName>
    </submittedName>
</protein>
<dbReference type="Proteomes" id="UP000039021">
    <property type="component" value="Unassembled WGS sequence"/>
</dbReference>